<reference evidence="2 3" key="1">
    <citation type="journal article" date="2020" name="ISME J.">
        <title>Comparative genomics reveals insights into cyanobacterial evolution and habitat adaptation.</title>
        <authorList>
            <person name="Chen M.Y."/>
            <person name="Teng W.K."/>
            <person name="Zhao L."/>
            <person name="Hu C.X."/>
            <person name="Zhou Y.K."/>
            <person name="Han B.P."/>
            <person name="Song L.R."/>
            <person name="Shu W.S."/>
        </authorList>
    </citation>
    <scope>NUCLEOTIDE SEQUENCE [LARGE SCALE GENOMIC DNA]</scope>
    <source>
        <strain evidence="2 3">FACHB-252</strain>
    </source>
</reference>
<protein>
    <submittedName>
        <fullName evidence="2">Strawberry notch family protein</fullName>
    </submittedName>
</protein>
<name>A0ABR8HLV4_NOSPU</name>
<comment type="caution">
    <text evidence="2">The sequence shown here is derived from an EMBL/GenBank/DDBJ whole genome shotgun (WGS) entry which is preliminary data.</text>
</comment>
<feature type="domain" description="Strawberry notch AAA" evidence="1">
    <location>
        <begin position="3"/>
        <end position="32"/>
    </location>
</feature>
<sequence length="53" mass="5801">MVGLLLQNALPHARVVYISATGATKVSNLSYAIASDCGKQRISRFTSREDDFQ</sequence>
<dbReference type="Pfam" id="PF13872">
    <property type="entry name" value="AAA_34"/>
    <property type="match status" value="1"/>
</dbReference>
<organism evidence="2 3">
    <name type="scientific">Nostoc punctiforme FACHB-252</name>
    <dbReference type="NCBI Taxonomy" id="1357509"/>
    <lineage>
        <taxon>Bacteria</taxon>
        <taxon>Bacillati</taxon>
        <taxon>Cyanobacteriota</taxon>
        <taxon>Cyanophyceae</taxon>
        <taxon>Nostocales</taxon>
        <taxon>Nostocaceae</taxon>
        <taxon>Nostoc</taxon>
    </lineage>
</organism>
<evidence type="ECO:0000313" key="3">
    <source>
        <dbReference type="Proteomes" id="UP000606396"/>
    </source>
</evidence>
<dbReference type="EMBL" id="JACJTC010000058">
    <property type="protein sequence ID" value="MBD2616508.1"/>
    <property type="molecule type" value="Genomic_DNA"/>
</dbReference>
<evidence type="ECO:0000313" key="2">
    <source>
        <dbReference type="EMBL" id="MBD2616508.1"/>
    </source>
</evidence>
<dbReference type="Proteomes" id="UP000606396">
    <property type="component" value="Unassembled WGS sequence"/>
</dbReference>
<accession>A0ABR8HLV4</accession>
<evidence type="ECO:0000259" key="1">
    <source>
        <dbReference type="Pfam" id="PF13872"/>
    </source>
</evidence>
<dbReference type="InterPro" id="IPR039187">
    <property type="entry name" value="SNO_AAA"/>
</dbReference>
<gene>
    <name evidence="2" type="ORF">H6G94_35720</name>
</gene>
<proteinExistence type="predicted"/>
<keyword evidence="3" id="KW-1185">Reference proteome</keyword>